<accession>A0ABN7AVE2</accession>
<evidence type="ECO:0000313" key="1">
    <source>
        <dbReference type="EMBL" id="BES94417.1"/>
    </source>
</evidence>
<reference evidence="1 2" key="1">
    <citation type="submission" date="2023-09" db="EMBL/GenBank/DDBJ databases">
        <title>Nesidiocoris tenuis whole genome shotgun sequence.</title>
        <authorList>
            <person name="Shibata T."/>
            <person name="Shimoda M."/>
            <person name="Kobayashi T."/>
            <person name="Uehara T."/>
        </authorList>
    </citation>
    <scope>NUCLEOTIDE SEQUENCE [LARGE SCALE GENOMIC DNA]</scope>
    <source>
        <strain evidence="1 2">Japan</strain>
    </source>
</reference>
<protein>
    <submittedName>
        <fullName evidence="1">Uncharacterized protein</fullName>
    </submittedName>
</protein>
<sequence>MSFQTVTFGIEISSQDRSAMRQARNPGDRECRLGLARSGGANLSLPRSAMAPNLQVQKVSLRFSRRLRWRVPGDYGRLKPLGC</sequence>
<evidence type="ECO:0000313" key="2">
    <source>
        <dbReference type="Proteomes" id="UP001307889"/>
    </source>
</evidence>
<name>A0ABN7AVE2_9HEMI</name>
<dbReference type="Proteomes" id="UP001307889">
    <property type="component" value="Chromosome 5"/>
</dbReference>
<keyword evidence="2" id="KW-1185">Reference proteome</keyword>
<organism evidence="1 2">
    <name type="scientific">Nesidiocoris tenuis</name>
    <dbReference type="NCBI Taxonomy" id="355587"/>
    <lineage>
        <taxon>Eukaryota</taxon>
        <taxon>Metazoa</taxon>
        <taxon>Ecdysozoa</taxon>
        <taxon>Arthropoda</taxon>
        <taxon>Hexapoda</taxon>
        <taxon>Insecta</taxon>
        <taxon>Pterygota</taxon>
        <taxon>Neoptera</taxon>
        <taxon>Paraneoptera</taxon>
        <taxon>Hemiptera</taxon>
        <taxon>Heteroptera</taxon>
        <taxon>Panheteroptera</taxon>
        <taxon>Cimicomorpha</taxon>
        <taxon>Miridae</taxon>
        <taxon>Dicyphina</taxon>
        <taxon>Nesidiocoris</taxon>
    </lineage>
</organism>
<proteinExistence type="predicted"/>
<gene>
    <name evidence="1" type="ORF">NTJ_07226</name>
</gene>
<dbReference type="EMBL" id="AP028913">
    <property type="protein sequence ID" value="BES94417.1"/>
    <property type="molecule type" value="Genomic_DNA"/>
</dbReference>